<name>A0A9P3UQE2_LYOSH</name>
<dbReference type="GO" id="GO:1990234">
    <property type="term" value="C:transferase complex"/>
    <property type="evidence" value="ECO:0007669"/>
    <property type="project" value="UniProtKB-ARBA"/>
</dbReference>
<gene>
    <name evidence="4" type="ORF">LshimejAT787_1500080</name>
</gene>
<dbReference type="PRINTS" id="PR00320">
    <property type="entry name" value="GPROTEINBRPT"/>
</dbReference>
<dbReference type="InterPro" id="IPR001680">
    <property type="entry name" value="WD40_rpt"/>
</dbReference>
<proteinExistence type="predicted"/>
<dbReference type="SMART" id="SM00320">
    <property type="entry name" value="WD40"/>
    <property type="match status" value="4"/>
</dbReference>
<dbReference type="Pfam" id="PF00400">
    <property type="entry name" value="WD40"/>
    <property type="match status" value="4"/>
</dbReference>
<evidence type="ECO:0000256" key="1">
    <source>
        <dbReference type="ARBA" id="ARBA00022574"/>
    </source>
</evidence>
<dbReference type="InterPro" id="IPR019775">
    <property type="entry name" value="WD40_repeat_CS"/>
</dbReference>
<dbReference type="Proteomes" id="UP001063166">
    <property type="component" value="Unassembled WGS sequence"/>
</dbReference>
<dbReference type="CDD" id="cd00200">
    <property type="entry name" value="WD40"/>
    <property type="match status" value="1"/>
</dbReference>
<dbReference type="Gene3D" id="2.130.10.10">
    <property type="entry name" value="YVTN repeat-like/Quinoprotein amine dehydrogenase"/>
    <property type="match status" value="2"/>
</dbReference>
<dbReference type="PANTHER" id="PTHR22847:SF637">
    <property type="entry name" value="WD REPEAT DOMAIN 5B"/>
    <property type="match status" value="1"/>
</dbReference>
<keyword evidence="5" id="KW-1185">Reference proteome</keyword>
<reference evidence="4" key="1">
    <citation type="submission" date="2022-07" db="EMBL/GenBank/DDBJ databases">
        <title>The genome of Lyophyllum shimeji provides insight into the initial evolution of ectomycorrhizal fungal genome.</title>
        <authorList>
            <person name="Kobayashi Y."/>
            <person name="Shibata T."/>
            <person name="Hirakawa H."/>
            <person name="Shigenobu S."/>
            <person name="Nishiyama T."/>
            <person name="Yamada A."/>
            <person name="Hasebe M."/>
            <person name="Kawaguchi M."/>
        </authorList>
    </citation>
    <scope>NUCLEOTIDE SEQUENCE</scope>
    <source>
        <strain evidence="4">AT787</strain>
    </source>
</reference>
<comment type="caution">
    <text evidence="4">The sequence shown here is derived from an EMBL/GenBank/DDBJ whole genome shotgun (WGS) entry which is preliminary data.</text>
</comment>
<feature type="repeat" description="WD" evidence="3">
    <location>
        <begin position="597"/>
        <end position="638"/>
    </location>
</feature>
<feature type="repeat" description="WD" evidence="3">
    <location>
        <begin position="513"/>
        <end position="554"/>
    </location>
</feature>
<dbReference type="InterPro" id="IPR015943">
    <property type="entry name" value="WD40/YVTN_repeat-like_dom_sf"/>
</dbReference>
<evidence type="ECO:0000256" key="2">
    <source>
        <dbReference type="ARBA" id="ARBA00022737"/>
    </source>
</evidence>
<feature type="repeat" description="WD" evidence="3">
    <location>
        <begin position="555"/>
        <end position="596"/>
    </location>
</feature>
<dbReference type="PANTHER" id="PTHR22847">
    <property type="entry name" value="WD40 REPEAT PROTEIN"/>
    <property type="match status" value="1"/>
</dbReference>
<keyword evidence="2" id="KW-0677">Repeat</keyword>
<organism evidence="4 5">
    <name type="scientific">Lyophyllum shimeji</name>
    <name type="common">Hon-shimeji</name>
    <name type="synonym">Tricholoma shimeji</name>
    <dbReference type="NCBI Taxonomy" id="47721"/>
    <lineage>
        <taxon>Eukaryota</taxon>
        <taxon>Fungi</taxon>
        <taxon>Dikarya</taxon>
        <taxon>Basidiomycota</taxon>
        <taxon>Agaricomycotina</taxon>
        <taxon>Agaricomycetes</taxon>
        <taxon>Agaricomycetidae</taxon>
        <taxon>Agaricales</taxon>
        <taxon>Tricholomatineae</taxon>
        <taxon>Lyophyllaceae</taxon>
        <taxon>Lyophyllum</taxon>
    </lineage>
</organism>
<sequence>MMSCAVVVAVVPDYHIRPHPPRILEPPVLGGARNRGSSQLQELVLAWDRMWWFLWAGELRPSVHEQRKSSFFLNFFRFASWFWFGPAQRTTVLVLVLGERLKNRTEPNFGIPSLQGLKFFVTSRKDPHLVAHLKSFEDKQFYRLEQMPIEEAKADIMTYLNASLSYLKDMRAMEKLVTQAAGLFIYAMTVVKYLEGRTIPGRKEAICRLLDSGIPKEMPLLDGLYFRVLEGAFAGVRDDDVKRWLDILHTSLCSAEPPSLPLVAELLFPPDEHEPDSTVIHTETAGHVIAGLHAVLYTENDKVFSYHKSFTDFIFDKNRAKHFACEQAKHHRLLTKACFRVMDRLKFNIANIESSYILDHDNPALLKAVEQNIPPALSYSCRNWGYHLSAVTASDSEDFCGILSKFLQLRILFWIEAMNLLGYRGLCSPMLRAAGERVRKHSSRLADNLAEATNFAMYFSSSPASLSTPHPYLSVLAMWPRDLEPCGDWRLHFPGIPCFTSASQQSGSTQLITVDVESSVMAVAVSTNGNHIVSGSWDNSVRVWDASTGEQLKELNGHTARVTSVAFSTDRNHIVSGSGDKSVRVWDASTGEQLKELNGHTARVTSVAFSTDRNHIVSGSGDKSVRVWDTLTGEQLKDLNGHSDWVTSVAFSTDGNHIVKSVRVWDASTGSDDYIREKVRGSNRYTGWLLSPSHPLPLIFVPPDALLPDSSNILTIPRSASSFIDLTNVTFGVGWANCYRP</sequence>
<evidence type="ECO:0000313" key="5">
    <source>
        <dbReference type="Proteomes" id="UP001063166"/>
    </source>
</evidence>
<dbReference type="PROSITE" id="PS50082">
    <property type="entry name" value="WD_REPEATS_2"/>
    <property type="match status" value="3"/>
</dbReference>
<dbReference type="SUPFAM" id="SSF50978">
    <property type="entry name" value="WD40 repeat-like"/>
    <property type="match status" value="1"/>
</dbReference>
<dbReference type="GO" id="GO:0005634">
    <property type="term" value="C:nucleus"/>
    <property type="evidence" value="ECO:0007669"/>
    <property type="project" value="TreeGrafter"/>
</dbReference>
<protein>
    <submittedName>
        <fullName evidence="4">Uncharacterized protein</fullName>
    </submittedName>
</protein>
<evidence type="ECO:0000256" key="3">
    <source>
        <dbReference type="PROSITE-ProRule" id="PRU00221"/>
    </source>
</evidence>
<evidence type="ECO:0000313" key="4">
    <source>
        <dbReference type="EMBL" id="GLB43824.1"/>
    </source>
</evidence>
<dbReference type="OrthoDB" id="3266532at2759"/>
<dbReference type="AlphaFoldDB" id="A0A9P3UQE2"/>
<keyword evidence="1 3" id="KW-0853">WD repeat</keyword>
<dbReference type="InterPro" id="IPR018391">
    <property type="entry name" value="PQQ_b-propeller_rpt"/>
</dbReference>
<dbReference type="PROSITE" id="PS50294">
    <property type="entry name" value="WD_REPEATS_REGION"/>
    <property type="match status" value="3"/>
</dbReference>
<dbReference type="InterPro" id="IPR036322">
    <property type="entry name" value="WD40_repeat_dom_sf"/>
</dbReference>
<dbReference type="SMART" id="SM00564">
    <property type="entry name" value="PQQ"/>
    <property type="match status" value="3"/>
</dbReference>
<dbReference type="PROSITE" id="PS00678">
    <property type="entry name" value="WD_REPEATS_1"/>
    <property type="match status" value="2"/>
</dbReference>
<dbReference type="InterPro" id="IPR020472">
    <property type="entry name" value="WD40_PAC1"/>
</dbReference>
<accession>A0A9P3UQE2</accession>
<dbReference type="EMBL" id="BRPK01000015">
    <property type="protein sequence ID" value="GLB43824.1"/>
    <property type="molecule type" value="Genomic_DNA"/>
</dbReference>